<keyword evidence="4" id="KW-1185">Reference proteome</keyword>
<organism evidence="3 4">
    <name type="scientific">Bifidobacterium callimiconis</name>
    <dbReference type="NCBI Taxonomy" id="2306973"/>
    <lineage>
        <taxon>Bacteria</taxon>
        <taxon>Bacillati</taxon>
        <taxon>Actinomycetota</taxon>
        <taxon>Actinomycetes</taxon>
        <taxon>Bifidobacteriales</taxon>
        <taxon>Bifidobacteriaceae</taxon>
        <taxon>Bifidobacterium</taxon>
    </lineage>
</organism>
<reference evidence="3 4" key="1">
    <citation type="submission" date="2018-09" db="EMBL/GenBank/DDBJ databases">
        <title>Characterization of the phylogenetic diversity of five novel species belonging to the genus Bifidobacterium.</title>
        <authorList>
            <person name="Lugli G.A."/>
            <person name="Duranti S."/>
            <person name="Milani C."/>
        </authorList>
    </citation>
    <scope>NUCLEOTIDE SEQUENCE [LARGE SCALE GENOMIC DNA]</scope>
    <source>
        <strain evidence="3 4">2028B</strain>
    </source>
</reference>
<keyword evidence="2" id="KW-1133">Transmembrane helix</keyword>
<dbReference type="Proteomes" id="UP000288607">
    <property type="component" value="Unassembled WGS sequence"/>
</dbReference>
<protein>
    <submittedName>
        <fullName evidence="3">Uncharacterized protein</fullName>
    </submittedName>
</protein>
<dbReference type="EMBL" id="QXGJ01000020">
    <property type="protein sequence ID" value="RSX48968.1"/>
    <property type="molecule type" value="Genomic_DNA"/>
</dbReference>
<feature type="transmembrane region" description="Helical" evidence="2">
    <location>
        <begin position="40"/>
        <end position="60"/>
    </location>
</feature>
<keyword evidence="2" id="KW-0812">Transmembrane</keyword>
<evidence type="ECO:0000313" key="3">
    <source>
        <dbReference type="EMBL" id="RSX48968.1"/>
    </source>
</evidence>
<feature type="compositionally biased region" description="Low complexity" evidence="1">
    <location>
        <begin position="1"/>
        <end position="20"/>
    </location>
</feature>
<feature type="region of interest" description="Disordered" evidence="1">
    <location>
        <begin position="154"/>
        <end position="180"/>
    </location>
</feature>
<sequence>MSTPSTSPNTSPSTPNTPSNALDIKEWADEYDQAFKIKEISVWVVRILGVLLIVGAAALARTSPALGPRTWIALCMVFIGLTFALPSPSERKPPRNLPDPFTPIRNAWNTDFAPNGDLPEPGRTVFLHAWGGDGLFHQYTLLRRDRNTVQLFDEHGKPVPTDDGTHLLDKDGNPVPVSDQ</sequence>
<evidence type="ECO:0000256" key="1">
    <source>
        <dbReference type="SAM" id="MobiDB-lite"/>
    </source>
</evidence>
<feature type="transmembrane region" description="Helical" evidence="2">
    <location>
        <begin position="66"/>
        <end position="85"/>
    </location>
</feature>
<name>A0A430F8F4_9BIFI</name>
<feature type="region of interest" description="Disordered" evidence="1">
    <location>
        <begin position="1"/>
        <end position="21"/>
    </location>
</feature>
<feature type="compositionally biased region" description="Basic and acidic residues" evidence="1">
    <location>
        <begin position="163"/>
        <end position="172"/>
    </location>
</feature>
<keyword evidence="2" id="KW-0472">Membrane</keyword>
<dbReference type="RefSeq" id="WP_126030957.1">
    <property type="nucleotide sequence ID" value="NZ_QXGJ01000020.1"/>
</dbReference>
<proteinExistence type="predicted"/>
<dbReference type="OrthoDB" id="9826641at2"/>
<evidence type="ECO:0000313" key="4">
    <source>
        <dbReference type="Proteomes" id="UP000288607"/>
    </source>
</evidence>
<accession>A0A430F8F4</accession>
<evidence type="ECO:0000256" key="2">
    <source>
        <dbReference type="SAM" id="Phobius"/>
    </source>
</evidence>
<gene>
    <name evidence="3" type="ORF">D2E23_2187</name>
</gene>
<dbReference type="AlphaFoldDB" id="A0A430F8F4"/>
<comment type="caution">
    <text evidence="3">The sequence shown here is derived from an EMBL/GenBank/DDBJ whole genome shotgun (WGS) entry which is preliminary data.</text>
</comment>